<feature type="compositionally biased region" description="Polar residues" evidence="1">
    <location>
        <begin position="25"/>
        <end position="45"/>
    </location>
</feature>
<feature type="region of interest" description="Disordered" evidence="1">
    <location>
        <begin position="1"/>
        <end position="45"/>
    </location>
</feature>
<evidence type="ECO:0000313" key="3">
    <source>
        <dbReference type="Proteomes" id="UP000252582"/>
    </source>
</evidence>
<organism evidence="2 3">
    <name type="scientific">Ciceribacter lividus</name>
    <dbReference type="NCBI Taxonomy" id="1197950"/>
    <lineage>
        <taxon>Bacteria</taxon>
        <taxon>Pseudomonadati</taxon>
        <taxon>Pseudomonadota</taxon>
        <taxon>Alphaproteobacteria</taxon>
        <taxon>Hyphomicrobiales</taxon>
        <taxon>Rhizobiaceae</taxon>
        <taxon>Ciceribacter</taxon>
    </lineage>
</organism>
<feature type="region of interest" description="Disordered" evidence="1">
    <location>
        <begin position="254"/>
        <end position="304"/>
    </location>
</feature>
<protein>
    <submittedName>
        <fullName evidence="2">Uncharacterized protein</fullName>
    </submittedName>
</protein>
<accession>A0A6I7HMY9</accession>
<evidence type="ECO:0000256" key="1">
    <source>
        <dbReference type="SAM" id="MobiDB-lite"/>
    </source>
</evidence>
<comment type="caution">
    <text evidence="2">The sequence shown here is derived from an EMBL/GenBank/DDBJ whole genome shotgun (WGS) entry which is preliminary data.</text>
</comment>
<reference evidence="2 3" key="1">
    <citation type="submission" date="2018-07" db="EMBL/GenBank/DDBJ databases">
        <title>Genomic Encyclopedia of Type Strains, Phase IV (KMG-IV): sequencing the most valuable type-strain genomes for metagenomic binning, comparative biology and taxonomic classification.</title>
        <authorList>
            <person name="Goeker M."/>
        </authorList>
    </citation>
    <scope>NUCLEOTIDE SEQUENCE [LARGE SCALE GENOMIC DNA]</scope>
    <source>
        <strain evidence="2 3">DSM 25528</strain>
    </source>
</reference>
<dbReference type="Proteomes" id="UP000252582">
    <property type="component" value="Unassembled WGS sequence"/>
</dbReference>
<feature type="region of interest" description="Disordered" evidence="1">
    <location>
        <begin position="485"/>
        <end position="540"/>
    </location>
</feature>
<feature type="compositionally biased region" description="Basic and acidic residues" evidence="1">
    <location>
        <begin position="485"/>
        <end position="505"/>
    </location>
</feature>
<dbReference type="AlphaFoldDB" id="A0A6I7HMY9"/>
<name>A0A6I7HMY9_9HYPH</name>
<feature type="region of interest" description="Disordered" evidence="1">
    <location>
        <begin position="390"/>
        <end position="426"/>
    </location>
</feature>
<proteinExistence type="predicted"/>
<gene>
    <name evidence="2" type="ORF">DFR48_107305</name>
</gene>
<dbReference type="EMBL" id="QPIX01000007">
    <property type="protein sequence ID" value="RCW23431.1"/>
    <property type="molecule type" value="Genomic_DNA"/>
</dbReference>
<feature type="compositionally biased region" description="Acidic residues" evidence="1">
    <location>
        <begin position="521"/>
        <end position="536"/>
    </location>
</feature>
<evidence type="ECO:0000313" key="2">
    <source>
        <dbReference type="EMBL" id="RCW23431.1"/>
    </source>
</evidence>
<keyword evidence="3" id="KW-1185">Reference proteome</keyword>
<sequence length="559" mass="58449">MLPAASAIHSSMADTPLPVSRSEASRTMTSPSTSAEQGTASISRRSPSLEGRLTILVLLAQERIVGNLAGLADRLGERLGFSRGENESNGSFVVRLLLAINGLPKEERSALGSQLAQLVKGLRLETVLSALRNPAGLDAATIAIALEASRGNDPDPAAGRVVSSYRQNSEQAPWSTRLAPSYVPQRASPSLSASLEGSGAEIDMADGTAAAKATFQREAGAVRGVTAAAPSAGNIEGTATREELPGRAKEYGPLVFDEPRSKTPPVASTGRQLSLPQPDASRTVAPHGPEPGERAPPGDAGDIVRDETMRSGDVRMRTFEPRSWPAWIETDGAFAAVRNRLPPGPYPEGGEGVVPPGLSPGFPGWLEEPEGDPDIAALARLLKHVLEHEEQTAGPVETPARKAIAAAAPDRKAETSTPAASLGQEAGGDEIREARAQSTLPGDAPAPLPATAEGRMPAAALLRDSPAFPFFGYALFADDAVFSEEAAKRGRSGEQDRDDDRRGEDGSEEQPGSGQTTGSEENGENDVDEEVDDEAIADPVSAFGGEMVLAHYLTMSMLT</sequence>